<reference evidence="2 5" key="2">
    <citation type="submission" date="2018-11" db="EMBL/GenBank/DDBJ databases">
        <title>Species Designations Belie Phenotypic and Genotypic Heterogeneity in Oral Streptococci.</title>
        <authorList>
            <person name="Velsko I."/>
        </authorList>
    </citation>
    <scope>NUCLEOTIDE SEQUENCE [LARGE SCALE GENOMIC DNA]</scope>
    <source>
        <strain evidence="2 5">BCC37</strain>
    </source>
</reference>
<gene>
    <name evidence="2" type="ORF">D8869_09905</name>
    <name evidence="3" type="ORF">NCTC11085_00175</name>
</gene>
<dbReference type="EMBL" id="LS483346">
    <property type="protein sequence ID" value="SQF33703.1"/>
    <property type="molecule type" value="Genomic_DNA"/>
</dbReference>
<reference evidence="3 4" key="1">
    <citation type="submission" date="2018-06" db="EMBL/GenBank/DDBJ databases">
        <authorList>
            <consortium name="Pathogen Informatics"/>
            <person name="Doyle S."/>
        </authorList>
    </citation>
    <scope>NUCLEOTIDE SEQUENCE [LARGE SCALE GENOMIC DNA]</scope>
    <source>
        <strain evidence="3 4">NCTC11085</strain>
    </source>
</reference>
<proteinExistence type="predicted"/>
<sequence length="75" mass="7694">MDIATKIIGALGVLGVARGAMGAWNGWEEYSAGKRIGNDQKIEQGWAGMLYGAATAALSTGIAAGIVALLNTITW</sequence>
<evidence type="ECO:0000256" key="1">
    <source>
        <dbReference type="SAM" id="Phobius"/>
    </source>
</evidence>
<evidence type="ECO:0000313" key="3">
    <source>
        <dbReference type="EMBL" id="SQF33703.1"/>
    </source>
</evidence>
<keyword evidence="1" id="KW-0472">Membrane</keyword>
<dbReference type="AlphaFoldDB" id="A0A2X3VS23"/>
<keyword evidence="1" id="KW-1133">Transmembrane helix</keyword>
<dbReference type="Proteomes" id="UP000249623">
    <property type="component" value="Chromosome 1"/>
</dbReference>
<evidence type="ECO:0000313" key="5">
    <source>
        <dbReference type="Proteomes" id="UP000280406"/>
    </source>
</evidence>
<feature type="transmembrane region" description="Helical" evidence="1">
    <location>
        <begin position="46"/>
        <end position="70"/>
    </location>
</feature>
<evidence type="ECO:0000313" key="2">
    <source>
        <dbReference type="EMBL" id="RSI51442.1"/>
    </source>
</evidence>
<dbReference type="EMBL" id="RJND01000007">
    <property type="protein sequence ID" value="RSI51442.1"/>
    <property type="molecule type" value="Genomic_DNA"/>
</dbReference>
<organism evidence="3 4">
    <name type="scientific">Streptococcus sanguinis</name>
    <dbReference type="NCBI Taxonomy" id="1305"/>
    <lineage>
        <taxon>Bacteria</taxon>
        <taxon>Bacillati</taxon>
        <taxon>Bacillota</taxon>
        <taxon>Bacilli</taxon>
        <taxon>Lactobacillales</taxon>
        <taxon>Streptococcaceae</taxon>
        <taxon>Streptococcus</taxon>
    </lineage>
</organism>
<keyword evidence="1" id="KW-0812">Transmembrane</keyword>
<evidence type="ECO:0000313" key="4">
    <source>
        <dbReference type="Proteomes" id="UP000249623"/>
    </source>
</evidence>
<protein>
    <submittedName>
        <fullName evidence="3">Uncharacterized protein</fullName>
    </submittedName>
</protein>
<name>A0A2X3VS23_STRSA</name>
<dbReference type="Proteomes" id="UP000280406">
    <property type="component" value="Unassembled WGS sequence"/>
</dbReference>
<dbReference type="RefSeq" id="WP_002926332.1">
    <property type="nucleotide sequence ID" value="NZ_CP071420.1"/>
</dbReference>
<accession>A0A2X3VS23</accession>